<protein>
    <submittedName>
        <fullName evidence="6">OmpA family protein</fullName>
    </submittedName>
</protein>
<reference evidence="6" key="1">
    <citation type="submission" date="2023-03" db="EMBL/GenBank/DDBJ databases">
        <title>Andean soil-derived lignocellulolytic bacterial consortium as a source of novel taxa and putative plastic-active enzymes.</title>
        <authorList>
            <person name="Diaz-Garcia L."/>
            <person name="Chuvochina M."/>
            <person name="Feuerriegel G."/>
            <person name="Bunk B."/>
            <person name="Sproer C."/>
            <person name="Streit W.R."/>
            <person name="Rodriguez L.M."/>
            <person name="Overmann J."/>
            <person name="Jimenez D.J."/>
        </authorList>
    </citation>
    <scope>NUCLEOTIDE SEQUENCE</scope>
    <source>
        <strain evidence="6">MAG 833</strain>
    </source>
</reference>
<dbReference type="SUPFAM" id="SSF103088">
    <property type="entry name" value="OmpA-like"/>
    <property type="match status" value="1"/>
</dbReference>
<sequence length="153" mass="15869">MMRPIGFAKGLAAAAILSAGVVAACAPTPKRTALVVGESLCAPGRFDIYFVENQARLTEPAAMVLRAAADKAKGCDVRRVRVMGLADATGASEANLTLSQRRARAVVTALTEAGLPAPIFELSAAGDAGAVTASGKDEPLRRRAEVVYEAYPR</sequence>
<dbReference type="Gene3D" id="3.30.1330.60">
    <property type="entry name" value="OmpA-like domain"/>
    <property type="match status" value="1"/>
</dbReference>
<comment type="subcellular location">
    <subcellularLocation>
        <location evidence="1">Membrane</location>
    </subcellularLocation>
</comment>
<evidence type="ECO:0000256" key="1">
    <source>
        <dbReference type="ARBA" id="ARBA00004370"/>
    </source>
</evidence>
<evidence type="ECO:0000313" key="7">
    <source>
        <dbReference type="Proteomes" id="UP001213664"/>
    </source>
</evidence>
<keyword evidence="2 3" id="KW-0472">Membrane</keyword>
<gene>
    <name evidence="6" type="ORF">P0Y50_03240</name>
</gene>
<evidence type="ECO:0000256" key="2">
    <source>
        <dbReference type="ARBA" id="ARBA00023136"/>
    </source>
</evidence>
<dbReference type="AlphaFoldDB" id="A0AAJ5X3Y6"/>
<dbReference type="InterPro" id="IPR036737">
    <property type="entry name" value="OmpA-like_sf"/>
</dbReference>
<evidence type="ECO:0000313" key="6">
    <source>
        <dbReference type="EMBL" id="WEK40637.1"/>
    </source>
</evidence>
<dbReference type="InterPro" id="IPR006664">
    <property type="entry name" value="OMP_bac"/>
</dbReference>
<dbReference type="GO" id="GO:0016020">
    <property type="term" value="C:membrane"/>
    <property type="evidence" value="ECO:0007669"/>
    <property type="project" value="UniProtKB-SubCell"/>
</dbReference>
<name>A0AAJ5X3Y6_9CAUL</name>
<evidence type="ECO:0000256" key="3">
    <source>
        <dbReference type="PROSITE-ProRule" id="PRU00473"/>
    </source>
</evidence>
<evidence type="ECO:0000259" key="5">
    <source>
        <dbReference type="PROSITE" id="PS51123"/>
    </source>
</evidence>
<dbReference type="PROSITE" id="PS51257">
    <property type="entry name" value="PROKAR_LIPOPROTEIN"/>
    <property type="match status" value="1"/>
</dbReference>
<dbReference type="Pfam" id="PF00691">
    <property type="entry name" value="OmpA"/>
    <property type="match status" value="1"/>
</dbReference>
<feature type="signal peptide" evidence="4">
    <location>
        <begin position="1"/>
        <end position="23"/>
    </location>
</feature>
<accession>A0AAJ5X3Y6</accession>
<dbReference type="CDD" id="cd07185">
    <property type="entry name" value="OmpA_C-like"/>
    <property type="match status" value="1"/>
</dbReference>
<dbReference type="InterPro" id="IPR006665">
    <property type="entry name" value="OmpA-like"/>
</dbReference>
<dbReference type="Proteomes" id="UP001213664">
    <property type="component" value="Chromosome"/>
</dbReference>
<evidence type="ECO:0000256" key="4">
    <source>
        <dbReference type="SAM" id="SignalP"/>
    </source>
</evidence>
<feature type="domain" description="OmpA-like" evidence="5">
    <location>
        <begin position="37"/>
        <end position="152"/>
    </location>
</feature>
<dbReference type="PRINTS" id="PR01021">
    <property type="entry name" value="OMPADOMAIN"/>
</dbReference>
<dbReference type="PROSITE" id="PS51123">
    <property type="entry name" value="OMPA_2"/>
    <property type="match status" value="1"/>
</dbReference>
<dbReference type="EMBL" id="CP119326">
    <property type="protein sequence ID" value="WEK40637.1"/>
    <property type="molecule type" value="Genomic_DNA"/>
</dbReference>
<proteinExistence type="predicted"/>
<keyword evidence="4" id="KW-0732">Signal</keyword>
<organism evidence="6 7">
    <name type="scientific">Candidatus Brevundimonas colombiensis</name>
    <dbReference type="NCBI Taxonomy" id="3121376"/>
    <lineage>
        <taxon>Bacteria</taxon>
        <taxon>Pseudomonadati</taxon>
        <taxon>Pseudomonadota</taxon>
        <taxon>Alphaproteobacteria</taxon>
        <taxon>Caulobacterales</taxon>
        <taxon>Caulobacteraceae</taxon>
        <taxon>Brevundimonas</taxon>
    </lineage>
</organism>
<feature type="chain" id="PRO_5042522088" evidence="4">
    <location>
        <begin position="24"/>
        <end position="153"/>
    </location>
</feature>